<keyword evidence="1" id="KW-0812">Transmembrane</keyword>
<evidence type="ECO:0000313" key="3">
    <source>
        <dbReference type="Proteomes" id="UP001596297"/>
    </source>
</evidence>
<keyword evidence="1" id="KW-0472">Membrane</keyword>
<organism evidence="2 3">
    <name type="scientific">Deinococcus lacus</name>
    <dbReference type="NCBI Taxonomy" id="392561"/>
    <lineage>
        <taxon>Bacteria</taxon>
        <taxon>Thermotogati</taxon>
        <taxon>Deinococcota</taxon>
        <taxon>Deinococci</taxon>
        <taxon>Deinococcales</taxon>
        <taxon>Deinococcaceae</taxon>
        <taxon>Deinococcus</taxon>
    </lineage>
</organism>
<name>A0ABW1YB84_9DEIO</name>
<keyword evidence="3" id="KW-1185">Reference proteome</keyword>
<feature type="transmembrane region" description="Helical" evidence="1">
    <location>
        <begin position="66"/>
        <end position="84"/>
    </location>
</feature>
<proteinExistence type="predicted"/>
<evidence type="ECO:0000256" key="1">
    <source>
        <dbReference type="SAM" id="Phobius"/>
    </source>
</evidence>
<dbReference type="Proteomes" id="UP001596297">
    <property type="component" value="Unassembled WGS sequence"/>
</dbReference>
<dbReference type="EMBL" id="JBHSWD010000001">
    <property type="protein sequence ID" value="MFC6591228.1"/>
    <property type="molecule type" value="Genomic_DNA"/>
</dbReference>
<feature type="transmembrane region" description="Helical" evidence="1">
    <location>
        <begin position="40"/>
        <end position="60"/>
    </location>
</feature>
<comment type="caution">
    <text evidence="2">The sequence shown here is derived from an EMBL/GenBank/DDBJ whole genome shotgun (WGS) entry which is preliminary data.</text>
</comment>
<protein>
    <submittedName>
        <fullName evidence="2">Uncharacterized protein</fullName>
    </submittedName>
</protein>
<keyword evidence="1" id="KW-1133">Transmembrane helix</keyword>
<sequence length="89" mass="9205">MKPGENGAGPLPPRLYSLGTQAGMALLAAALLWPPAQPWAVAWLCGVPVLSAAWVAVAAWRTDRRLSLVAAAALVGLVLVATLVPRLRG</sequence>
<dbReference type="RefSeq" id="WP_380082234.1">
    <property type="nucleotide sequence ID" value="NZ_JBHSWD010000001.1"/>
</dbReference>
<gene>
    <name evidence="2" type="ORF">ACFP81_03745</name>
</gene>
<reference evidence="3" key="1">
    <citation type="journal article" date="2019" name="Int. J. Syst. Evol. Microbiol.">
        <title>The Global Catalogue of Microorganisms (GCM) 10K type strain sequencing project: providing services to taxonomists for standard genome sequencing and annotation.</title>
        <authorList>
            <consortium name="The Broad Institute Genomics Platform"/>
            <consortium name="The Broad Institute Genome Sequencing Center for Infectious Disease"/>
            <person name="Wu L."/>
            <person name="Ma J."/>
        </authorList>
    </citation>
    <scope>NUCLEOTIDE SEQUENCE [LARGE SCALE GENOMIC DNA]</scope>
    <source>
        <strain evidence="3">CGMCC 1.15772</strain>
    </source>
</reference>
<accession>A0ABW1YB84</accession>
<evidence type="ECO:0000313" key="2">
    <source>
        <dbReference type="EMBL" id="MFC6591228.1"/>
    </source>
</evidence>